<dbReference type="Pfam" id="PF08297">
    <property type="entry name" value="U3_snoRNA_assoc"/>
    <property type="match status" value="1"/>
</dbReference>
<dbReference type="GO" id="GO:0006364">
    <property type="term" value="P:rRNA processing"/>
    <property type="evidence" value="ECO:0007669"/>
    <property type="project" value="InterPro"/>
</dbReference>
<evidence type="ECO:0008006" key="4">
    <source>
        <dbReference type="Google" id="ProtNLM"/>
    </source>
</evidence>
<feature type="compositionally biased region" description="Low complexity" evidence="1">
    <location>
        <begin position="109"/>
        <end position="122"/>
    </location>
</feature>
<feature type="compositionally biased region" description="Low complexity" evidence="1">
    <location>
        <begin position="66"/>
        <end position="79"/>
    </location>
</feature>
<keyword evidence="3" id="KW-1185">Reference proteome</keyword>
<sequence length="278" mass="30407">MAPAKTRKRKSGQDLPTDAKIDSTAPEESKSQRKLPVRAKDGEAPNATSASAQGSMKVFTDEDNAKPVSVAPSKPAAPAADEEEDDDSDDDAPEAVSTTKVTSDIKKSAFAAVKAAREQAAAQKRKRQQRDTLLKQQAEERKKAEDDAKAAEALAADESVPAESLTRKRRTDKVQVPNLLPAEFLTDSSSEDEAEDDRLIAAGRPKRRKITTIEKSLARESRGPRDERVGSTVYRVAKKVDERMAPKLGKYAKSSRDLLLKRNRTAVKPQRSGFLVKK</sequence>
<feature type="compositionally biased region" description="Basic and acidic residues" evidence="1">
    <location>
        <begin position="17"/>
        <end position="31"/>
    </location>
</feature>
<comment type="caution">
    <text evidence="2">The sequence shown here is derived from an EMBL/GenBank/DDBJ whole genome shotgun (WGS) entry which is preliminary data.</text>
</comment>
<feature type="compositionally biased region" description="Acidic residues" evidence="1">
    <location>
        <begin position="80"/>
        <end position="93"/>
    </location>
</feature>
<accession>A0A9P5LBY9</accession>
<gene>
    <name evidence="2" type="ORF">G7Z17_g10819</name>
</gene>
<evidence type="ECO:0000313" key="3">
    <source>
        <dbReference type="Proteomes" id="UP000722485"/>
    </source>
</evidence>
<dbReference type="AlphaFoldDB" id="A0A9P5LBY9"/>
<feature type="region of interest" description="Disordered" evidence="1">
    <location>
        <begin position="1"/>
        <end position="203"/>
    </location>
</feature>
<dbReference type="InterPro" id="IPR013268">
    <property type="entry name" value="UTP16"/>
</dbReference>
<dbReference type="GO" id="GO:0030515">
    <property type="term" value="F:snoRNA binding"/>
    <property type="evidence" value="ECO:0007669"/>
    <property type="project" value="InterPro"/>
</dbReference>
<dbReference type="OrthoDB" id="5245631at2759"/>
<feature type="compositionally biased region" description="Basic and acidic residues" evidence="1">
    <location>
        <begin position="129"/>
        <end position="150"/>
    </location>
</feature>
<protein>
    <recommendedName>
        <fullName evidence="4">U3 snoRNA associated</fullName>
    </recommendedName>
</protein>
<reference evidence="2" key="1">
    <citation type="submission" date="2020-03" db="EMBL/GenBank/DDBJ databases">
        <title>Draft Genome Sequence of Cylindrodendrum hubeiense.</title>
        <authorList>
            <person name="Buettner E."/>
            <person name="Kellner H."/>
        </authorList>
    </citation>
    <scope>NUCLEOTIDE SEQUENCE</scope>
    <source>
        <strain evidence="2">IHI 201604</strain>
    </source>
</reference>
<organism evidence="2 3">
    <name type="scientific">Cylindrodendrum hubeiense</name>
    <dbReference type="NCBI Taxonomy" id="595255"/>
    <lineage>
        <taxon>Eukaryota</taxon>
        <taxon>Fungi</taxon>
        <taxon>Dikarya</taxon>
        <taxon>Ascomycota</taxon>
        <taxon>Pezizomycotina</taxon>
        <taxon>Sordariomycetes</taxon>
        <taxon>Hypocreomycetidae</taxon>
        <taxon>Hypocreales</taxon>
        <taxon>Nectriaceae</taxon>
        <taxon>Cylindrodendrum</taxon>
    </lineage>
</organism>
<proteinExistence type="predicted"/>
<dbReference type="EMBL" id="JAANBB010000373">
    <property type="protein sequence ID" value="KAF7543338.1"/>
    <property type="molecule type" value="Genomic_DNA"/>
</dbReference>
<evidence type="ECO:0000313" key="2">
    <source>
        <dbReference type="EMBL" id="KAF7543338.1"/>
    </source>
</evidence>
<name>A0A9P5LBY9_9HYPO</name>
<dbReference type="Proteomes" id="UP000722485">
    <property type="component" value="Unassembled WGS sequence"/>
</dbReference>
<evidence type="ECO:0000256" key="1">
    <source>
        <dbReference type="SAM" id="MobiDB-lite"/>
    </source>
</evidence>
<feature type="compositionally biased region" description="Basic residues" evidence="1">
    <location>
        <begin position="1"/>
        <end position="10"/>
    </location>
</feature>